<dbReference type="GO" id="GO:0003677">
    <property type="term" value="F:DNA binding"/>
    <property type="evidence" value="ECO:0007669"/>
    <property type="project" value="UniProtKB-UniRule"/>
</dbReference>
<keyword evidence="12 18" id="KW-0238">DNA-binding</keyword>
<evidence type="ECO:0000256" key="12">
    <source>
        <dbReference type="ARBA" id="ARBA00023125"/>
    </source>
</evidence>
<dbReference type="SMART" id="SM00382">
    <property type="entry name" value="AAA"/>
    <property type="match status" value="1"/>
</dbReference>
<gene>
    <name evidence="18 20" type="primary">uvrA</name>
    <name evidence="20" type="ORF">MGM1_2090</name>
</gene>
<dbReference type="FunFam" id="3.40.50.300:FF:000028">
    <property type="entry name" value="UvrABC system protein A"/>
    <property type="match status" value="1"/>
</dbReference>
<evidence type="ECO:0000259" key="19">
    <source>
        <dbReference type="PROSITE" id="PS50893"/>
    </source>
</evidence>
<dbReference type="AlphaFoldDB" id="A0A097SSN3"/>
<protein>
    <recommendedName>
        <fullName evidence="16 18">UvrABC system protein A</fullName>
        <shortName evidence="18">UvrA protein</shortName>
    </recommendedName>
    <alternativeName>
        <fullName evidence="17 18">Excinuclease ABC subunit A</fullName>
    </alternativeName>
</protein>
<keyword evidence="9 18" id="KW-0862">Zinc</keyword>
<keyword evidence="8 18" id="KW-0863">Zinc-finger</keyword>
<evidence type="ECO:0000256" key="9">
    <source>
        <dbReference type="ARBA" id="ARBA00022833"/>
    </source>
</evidence>
<evidence type="ECO:0000256" key="2">
    <source>
        <dbReference type="ARBA" id="ARBA00022490"/>
    </source>
</evidence>
<dbReference type="InterPro" id="IPR027417">
    <property type="entry name" value="P-loop_NTPase"/>
</dbReference>
<evidence type="ECO:0000256" key="11">
    <source>
        <dbReference type="ARBA" id="ARBA00022881"/>
    </source>
</evidence>
<dbReference type="PANTHER" id="PTHR43152">
    <property type="entry name" value="UVRABC SYSTEM PROTEIN A"/>
    <property type="match status" value="1"/>
</dbReference>
<dbReference type="Proteomes" id="UP000030066">
    <property type="component" value="Chromosome"/>
</dbReference>
<dbReference type="GO" id="GO:0009381">
    <property type="term" value="F:excinuclease ABC activity"/>
    <property type="evidence" value="ECO:0007669"/>
    <property type="project" value="UniProtKB-UniRule"/>
</dbReference>
<comment type="subunit">
    <text evidence="18">Forms a heterotetramer with UvrB during the search for lesions.</text>
</comment>
<evidence type="ECO:0000256" key="6">
    <source>
        <dbReference type="ARBA" id="ARBA00022763"/>
    </source>
</evidence>
<dbReference type="HOGENOM" id="CLU_001370_0_2_14"/>
<feature type="zinc finger region" description="C4-type" evidence="18">
    <location>
        <begin position="256"/>
        <end position="283"/>
    </location>
</feature>
<keyword evidence="2 18" id="KW-0963">Cytoplasm</keyword>
<dbReference type="PROSITE" id="PS00211">
    <property type="entry name" value="ABC_TRANSPORTER_1"/>
    <property type="match status" value="2"/>
</dbReference>
<evidence type="ECO:0000256" key="18">
    <source>
        <dbReference type="HAMAP-Rule" id="MF_00205"/>
    </source>
</evidence>
<keyword evidence="7 18" id="KW-0228">DNA excision</keyword>
<dbReference type="Pfam" id="PF17760">
    <property type="entry name" value="UvrA_inter"/>
    <property type="match status" value="1"/>
</dbReference>
<keyword evidence="3 18" id="KW-0479">Metal-binding</keyword>
<dbReference type="InterPro" id="IPR003439">
    <property type="entry name" value="ABC_transporter-like_ATP-bd"/>
</dbReference>
<keyword evidence="13 18" id="KW-0234">DNA repair</keyword>
<evidence type="ECO:0000256" key="17">
    <source>
        <dbReference type="ARBA" id="ARBA00042156"/>
    </source>
</evidence>
<evidence type="ECO:0000256" key="7">
    <source>
        <dbReference type="ARBA" id="ARBA00022769"/>
    </source>
</evidence>
<evidence type="ECO:0000256" key="3">
    <source>
        <dbReference type="ARBA" id="ARBA00022723"/>
    </source>
</evidence>
<dbReference type="InterPro" id="IPR041102">
    <property type="entry name" value="UvrA_inter"/>
</dbReference>
<evidence type="ECO:0000313" key="20">
    <source>
        <dbReference type="EMBL" id="AIV03591.1"/>
    </source>
</evidence>
<dbReference type="InterPro" id="IPR041552">
    <property type="entry name" value="UvrA_DNA-bd"/>
</dbReference>
<dbReference type="CDD" id="cd03270">
    <property type="entry name" value="ABC_UvrA_I"/>
    <property type="match status" value="1"/>
</dbReference>
<dbReference type="NCBIfam" id="TIGR00630">
    <property type="entry name" value="uvra"/>
    <property type="match status" value="1"/>
</dbReference>
<evidence type="ECO:0000256" key="5">
    <source>
        <dbReference type="ARBA" id="ARBA00022741"/>
    </source>
</evidence>
<evidence type="ECO:0000313" key="21">
    <source>
        <dbReference type="Proteomes" id="UP000030066"/>
    </source>
</evidence>
<dbReference type="GO" id="GO:0005737">
    <property type="term" value="C:cytoplasm"/>
    <property type="evidence" value="ECO:0007669"/>
    <property type="project" value="UniProtKB-SubCell"/>
</dbReference>
<dbReference type="GO" id="GO:0006289">
    <property type="term" value="P:nucleotide-excision repair"/>
    <property type="evidence" value="ECO:0007669"/>
    <property type="project" value="UniProtKB-UniRule"/>
</dbReference>
<dbReference type="SUPFAM" id="SSF52540">
    <property type="entry name" value="P-loop containing nucleoside triphosphate hydrolases"/>
    <property type="match status" value="2"/>
</dbReference>
<dbReference type="GO" id="GO:0016887">
    <property type="term" value="F:ATP hydrolysis activity"/>
    <property type="evidence" value="ECO:0007669"/>
    <property type="project" value="InterPro"/>
</dbReference>
<dbReference type="HAMAP" id="MF_00205">
    <property type="entry name" value="UvrA"/>
    <property type="match status" value="1"/>
</dbReference>
<keyword evidence="14 18" id="KW-0742">SOS response</keyword>
<keyword evidence="5 18" id="KW-0547">Nucleotide-binding</keyword>
<keyword evidence="21" id="KW-1185">Reference proteome</keyword>
<evidence type="ECO:0000256" key="8">
    <source>
        <dbReference type="ARBA" id="ARBA00022771"/>
    </source>
</evidence>
<dbReference type="InterPro" id="IPR003593">
    <property type="entry name" value="AAA+_ATPase"/>
</dbReference>
<dbReference type="eggNOG" id="COG0178">
    <property type="taxonomic scope" value="Bacteria"/>
</dbReference>
<dbReference type="Gene3D" id="1.20.1580.10">
    <property type="entry name" value="ABC transporter ATPase like domain"/>
    <property type="match status" value="2"/>
</dbReference>
<dbReference type="KEGG" id="mgj:MGM1_2090"/>
<evidence type="ECO:0000256" key="14">
    <source>
        <dbReference type="ARBA" id="ARBA00023236"/>
    </source>
</evidence>
<dbReference type="InterPro" id="IPR017871">
    <property type="entry name" value="ABC_transporter-like_CS"/>
</dbReference>
<sequence>MHNNNGELIIHGARENNLKNIDVTIPKNKLVVITGLSGSGKSSLAFDTIYAEGQRRYLESLSTYARQFLGGNEKPDVDQIEGLSPAISISQKTTSHNPRSTVGTTTEIYDYLRVLFARIGTPYCPNGHGKIETLTIKQIVDKIMESFLDNDKIQIMAVYARKQKGTFKTELEKLRANGFLRVQIDDHIYSLDENIQLDKNKFHNINIVIDRIIGHFDHETRNRINDAVETALKQPSKQVLVYVNETSTLYSESHSCKVCGFTIPEMEPRLFSFNSPIGACSKCKGLGVVFEPDPDKMLPYKGLSINEGGIEFFKNTVNTTNIDWQTFDCMLSHYKIDKSVPIKELTREQIKVILYGSDEPINITVKSANGNKHQKYDYVEGVLSRVARLYYETTSEMARTYYGKFMSEKICNKCHGKRLSDEALSVKINEHSIIDLTDMSIDRLLDFFLNLKLTPHEQAIANLALKEIINRLTFLQNVGLGYLTLSRNANTLSGGEAQRIRLATQIGSSLTGVLYVLDEPSIGLHQKDNDMLINTLKKMRDLGNTILVVEHDHDTMNNSDYIVDIGPGAGIYGGKVVATGTPEEIKNNPESLTGQYLSNKLKIETPKNRRSGNGKKIILKGAKLNNLKNVNVTIPLGKFVCVTGVSGSGKSTLILDTLATNITKVISNPFVSAPEVKSLTGINDIDKLIIVDQEPIGRTPRSNPATYVGVFDDIRALFAEIPEAKARGYTKGRFSFNLPGGRCEKCAGDGVIRISMQFLPDVYVKCDECHGKKYNEATLSIKYKGKSIYDVLEMNVDEAKEFFKNIPGIHHKISLLHDVGLGYLKLGANATYLSGGEAQRIKLAKFLQRNSTKNTILILDEPTTGLHTHDIKQLINVLNRIVDHGTTIIVIEHNLDLIKCADYIIDMGPDGGENGGKIIATGTPEQIVDNYPESYTAQYLKKIL</sequence>
<feature type="domain" description="ABC transporter" evidence="19">
    <location>
        <begin position="609"/>
        <end position="940"/>
    </location>
</feature>
<dbReference type="InterPro" id="IPR013815">
    <property type="entry name" value="ATP_grasp_subdomain_1"/>
</dbReference>
<comment type="subcellular location">
    <subcellularLocation>
        <location evidence="1 18">Cytoplasm</location>
    </subcellularLocation>
</comment>
<reference evidence="20 21" key="1">
    <citation type="journal article" date="2014" name="PLoS ONE">
        <title>An emerging Mycoplasma associated with trichomoniasis, vaginal infection and disease.</title>
        <authorList>
            <consortium name="Vaginal Microbiome Consortium"/>
            <person name="Fettweis J.M."/>
            <person name="Serrano M.G."/>
            <person name="Huang B."/>
            <person name="Brooks J.P."/>
            <person name="Glascock A.L."/>
            <person name="Sheth N.U."/>
            <person name="Strauss J.F.III."/>
            <person name="Jefferson K.K."/>
            <person name="Buck G.A."/>
        </authorList>
    </citation>
    <scope>NUCLEOTIDE SEQUENCE [LARGE SCALE GENOMIC DNA]</scope>
    <source>
        <strain evidence="20 21">VCU_M1</strain>
    </source>
</reference>
<feature type="binding site" evidence="18">
    <location>
        <begin position="644"/>
        <end position="651"/>
    </location>
    <ligand>
        <name>ATP</name>
        <dbReference type="ChEBI" id="CHEBI:30616"/>
    </ligand>
</feature>
<evidence type="ECO:0000256" key="16">
    <source>
        <dbReference type="ARBA" id="ARBA00039316"/>
    </source>
</evidence>
<dbReference type="PANTHER" id="PTHR43152:SF3">
    <property type="entry name" value="UVRABC SYSTEM PROTEIN A"/>
    <property type="match status" value="1"/>
</dbReference>
<dbReference type="GO" id="GO:0008270">
    <property type="term" value="F:zinc ion binding"/>
    <property type="evidence" value="ECO:0007669"/>
    <property type="project" value="UniProtKB-UniRule"/>
</dbReference>
<dbReference type="GO" id="GO:0009380">
    <property type="term" value="C:excinuclease repair complex"/>
    <property type="evidence" value="ECO:0007669"/>
    <property type="project" value="InterPro"/>
</dbReference>
<dbReference type="InterPro" id="IPR004602">
    <property type="entry name" value="UvrA"/>
</dbReference>
<organism evidence="20 21">
    <name type="scientific">Candidatus Malacoplasma girerdii</name>
    <dbReference type="NCBI Taxonomy" id="1318617"/>
    <lineage>
        <taxon>Bacteria</taxon>
        <taxon>Bacillati</taxon>
        <taxon>Mycoplasmatota</taxon>
        <taxon>Mycoplasmoidales</taxon>
        <taxon>Mycoplasmoidaceae</taxon>
        <taxon>Malacoplasma</taxon>
    </lineage>
</organism>
<evidence type="ECO:0000256" key="10">
    <source>
        <dbReference type="ARBA" id="ARBA00022840"/>
    </source>
</evidence>
<accession>A0A097SSN3</accession>
<proteinExistence type="inferred from homology"/>
<name>A0A097SSN3_9BACT</name>
<dbReference type="GO" id="GO:0005524">
    <property type="term" value="F:ATP binding"/>
    <property type="evidence" value="ECO:0007669"/>
    <property type="project" value="UniProtKB-UniRule"/>
</dbReference>
<evidence type="ECO:0000256" key="13">
    <source>
        <dbReference type="ARBA" id="ARBA00023204"/>
    </source>
</evidence>
<keyword evidence="6 18" id="KW-0227">DNA damage</keyword>
<dbReference type="EMBL" id="CP007711">
    <property type="protein sequence ID" value="AIV03591.1"/>
    <property type="molecule type" value="Genomic_DNA"/>
</dbReference>
<evidence type="ECO:0000256" key="15">
    <source>
        <dbReference type="ARBA" id="ARBA00038000"/>
    </source>
</evidence>
<dbReference type="Gene3D" id="3.30.1490.20">
    <property type="entry name" value="ATP-grasp fold, A domain"/>
    <property type="match status" value="1"/>
</dbReference>
<dbReference type="CDD" id="cd03271">
    <property type="entry name" value="ABC_UvrA_II"/>
    <property type="match status" value="1"/>
</dbReference>
<dbReference type="STRING" id="1318617.MGM1_2090"/>
<dbReference type="Pfam" id="PF17755">
    <property type="entry name" value="UvrA_DNA-bind"/>
    <property type="match status" value="1"/>
</dbReference>
<keyword evidence="4 18" id="KW-0677">Repeat</keyword>
<feature type="zinc finger region" description="C4-type" evidence="18">
    <location>
        <begin position="743"/>
        <end position="769"/>
    </location>
</feature>
<dbReference type="Gene3D" id="1.10.8.280">
    <property type="entry name" value="ABC transporter ATPase domain-like"/>
    <property type="match status" value="1"/>
</dbReference>
<dbReference type="GO" id="GO:0009432">
    <property type="term" value="P:SOS response"/>
    <property type="evidence" value="ECO:0007669"/>
    <property type="project" value="UniProtKB-UniRule"/>
</dbReference>
<evidence type="ECO:0000256" key="4">
    <source>
        <dbReference type="ARBA" id="ARBA00022737"/>
    </source>
</evidence>
<dbReference type="PROSITE" id="PS50893">
    <property type="entry name" value="ABC_TRANSPORTER_2"/>
    <property type="match status" value="1"/>
</dbReference>
<evidence type="ECO:0000256" key="1">
    <source>
        <dbReference type="ARBA" id="ARBA00004496"/>
    </source>
</evidence>
<comment type="similarity">
    <text evidence="15 18">Belongs to the ABC transporter superfamily. UvrA family.</text>
</comment>
<keyword evidence="11 18" id="KW-0267">Excision nuclease</keyword>
<dbReference type="Gene3D" id="3.40.50.300">
    <property type="entry name" value="P-loop containing nucleotide triphosphate hydrolases"/>
    <property type="match status" value="2"/>
</dbReference>
<comment type="function">
    <text evidence="18">The UvrABC repair system catalyzes the recognition and processing of DNA lesions. UvrA is an ATPase and a DNA-binding protein. A damage recognition complex composed of 2 UvrA and 2 UvrB subunits scans DNA for abnormalities. When the presence of a lesion has been verified by UvrB, the UvrA molecules dissociate.</text>
</comment>
<feature type="binding site" evidence="18">
    <location>
        <begin position="35"/>
        <end position="42"/>
    </location>
    <ligand>
        <name>ATP</name>
        <dbReference type="ChEBI" id="CHEBI:30616"/>
    </ligand>
</feature>
<dbReference type="NCBIfam" id="NF001503">
    <property type="entry name" value="PRK00349.1"/>
    <property type="match status" value="1"/>
</dbReference>
<keyword evidence="10 18" id="KW-0067">ATP-binding</keyword>